<feature type="domain" description="SCP" evidence="2">
    <location>
        <begin position="395"/>
        <end position="525"/>
    </location>
</feature>
<dbReference type="InterPro" id="IPR007627">
    <property type="entry name" value="RNA_pol_sigma70_r2"/>
</dbReference>
<dbReference type="Pfam" id="PF04542">
    <property type="entry name" value="Sigma70_r2"/>
    <property type="match status" value="1"/>
</dbReference>
<dbReference type="SUPFAM" id="SSF88946">
    <property type="entry name" value="Sigma2 domain of RNA polymerase sigma factors"/>
    <property type="match status" value="1"/>
</dbReference>
<protein>
    <submittedName>
        <fullName evidence="4">Sigma-70 family RNA polymerase sigma factor</fullName>
    </submittedName>
</protein>
<dbReference type="PANTHER" id="PTHR31157">
    <property type="entry name" value="SCP DOMAIN-CONTAINING PROTEIN"/>
    <property type="match status" value="1"/>
</dbReference>
<dbReference type="GO" id="GO:0006352">
    <property type="term" value="P:DNA-templated transcription initiation"/>
    <property type="evidence" value="ECO:0007669"/>
    <property type="project" value="InterPro"/>
</dbReference>
<evidence type="ECO:0000313" key="4">
    <source>
        <dbReference type="EMBL" id="MBR7826423.1"/>
    </source>
</evidence>
<sequence length="529" mass="56149">MSLQMDTARVRAARSGDPEALDAVATEYLPLVYNIVRRSLRHSADVDDVVQETMLQLVRNVGSLRDPERLRPWLVAITVNQIRDHQRMAVRAPSSFDDRLDIPDPGGEFVDYTLMQLDVSMQRRETQQAVQWLDPDHRELLALWWLEVSGHLTRPELAEALGADSHNVAVRVSRMKEQLDASRRIVRVLGLSPRCPHLDDAAFDWDGETSSVWRKRFARHVRECPTCDAATRDLIAPERLLAGLALLPIPAAYAAFRATSLFIEVAPPKPRPRHGAHRGGKVAGMTAAKPIGIAFAAIAVVAAGAVAVDTLGAKQNTVAITTTATGSAIASSPQASPSALTIPTVSASPSKSATSAKPTTAPTTARTTAVQQTTAAAVVVRTSSASSNSAAQAVLDVINNARKAAGLKPYTMAGGLVRSATAHNTVMEGGCGLSHQCPGEAAFGDRETAAGVHWSAAGENIGEGGPESDTQSAITDMAVGLTNSMLAEKAPDDGHRLNILSSTYTEVGIAVTRDSSGTVWMTQDFAAVS</sequence>
<organism evidence="4 5">
    <name type="scientific">Actinospica acidithermotolerans</name>
    <dbReference type="NCBI Taxonomy" id="2828514"/>
    <lineage>
        <taxon>Bacteria</taxon>
        <taxon>Bacillati</taxon>
        <taxon>Actinomycetota</taxon>
        <taxon>Actinomycetes</taxon>
        <taxon>Catenulisporales</taxon>
        <taxon>Actinospicaceae</taxon>
        <taxon>Actinospica</taxon>
    </lineage>
</organism>
<dbReference type="InterPro" id="IPR014044">
    <property type="entry name" value="CAP_dom"/>
</dbReference>
<reference evidence="4" key="1">
    <citation type="submission" date="2021-04" db="EMBL/GenBank/DDBJ databases">
        <title>Genome based classification of Actinospica acidithermotolerans sp. nov., an actinobacterium isolated from an Indonesian hot spring.</title>
        <authorList>
            <person name="Kusuma A.B."/>
            <person name="Putra K.E."/>
            <person name="Nafisah S."/>
            <person name="Loh J."/>
            <person name="Nouioui I."/>
            <person name="Goodfellow M."/>
        </authorList>
    </citation>
    <scope>NUCLEOTIDE SEQUENCE</scope>
    <source>
        <strain evidence="4">MGRD01-02</strain>
    </source>
</reference>
<dbReference type="InterPro" id="IPR014284">
    <property type="entry name" value="RNA_pol_sigma-70_dom"/>
</dbReference>
<feature type="region of interest" description="Disordered" evidence="1">
    <location>
        <begin position="329"/>
        <end position="368"/>
    </location>
</feature>
<evidence type="ECO:0000259" key="3">
    <source>
        <dbReference type="Pfam" id="PF04542"/>
    </source>
</evidence>
<dbReference type="Proteomes" id="UP000676325">
    <property type="component" value="Unassembled WGS sequence"/>
</dbReference>
<dbReference type="Gene3D" id="3.40.33.10">
    <property type="entry name" value="CAP"/>
    <property type="match status" value="1"/>
</dbReference>
<gene>
    <name evidence="4" type="ORF">KDK95_08930</name>
</gene>
<evidence type="ECO:0000313" key="5">
    <source>
        <dbReference type="Proteomes" id="UP000676325"/>
    </source>
</evidence>
<dbReference type="NCBIfam" id="TIGR02937">
    <property type="entry name" value="sigma70-ECF"/>
    <property type="match status" value="1"/>
</dbReference>
<dbReference type="EMBL" id="JAGSOH010000017">
    <property type="protein sequence ID" value="MBR7826423.1"/>
    <property type="molecule type" value="Genomic_DNA"/>
</dbReference>
<dbReference type="GO" id="GO:0003700">
    <property type="term" value="F:DNA-binding transcription factor activity"/>
    <property type="evidence" value="ECO:0007669"/>
    <property type="project" value="InterPro"/>
</dbReference>
<keyword evidence="5" id="KW-1185">Reference proteome</keyword>
<name>A0A941IIS0_9ACTN</name>
<dbReference type="AlphaFoldDB" id="A0A941IIS0"/>
<accession>A0A941IIS0</accession>
<dbReference type="Pfam" id="PF00188">
    <property type="entry name" value="CAP"/>
    <property type="match status" value="1"/>
</dbReference>
<feature type="domain" description="RNA polymerase sigma-70 region 2" evidence="3">
    <location>
        <begin position="26"/>
        <end position="88"/>
    </location>
</feature>
<proteinExistence type="predicted"/>
<dbReference type="RefSeq" id="WP_212517573.1">
    <property type="nucleotide sequence ID" value="NZ_JAGSOH010000017.1"/>
</dbReference>
<dbReference type="InterPro" id="IPR013325">
    <property type="entry name" value="RNA_pol_sigma_r2"/>
</dbReference>
<evidence type="ECO:0000256" key="1">
    <source>
        <dbReference type="SAM" id="MobiDB-lite"/>
    </source>
</evidence>
<dbReference type="PANTHER" id="PTHR31157:SF1">
    <property type="entry name" value="SCP DOMAIN-CONTAINING PROTEIN"/>
    <property type="match status" value="1"/>
</dbReference>
<dbReference type="InterPro" id="IPR035940">
    <property type="entry name" value="CAP_sf"/>
</dbReference>
<comment type="caution">
    <text evidence="4">The sequence shown here is derived from an EMBL/GenBank/DDBJ whole genome shotgun (WGS) entry which is preliminary data.</text>
</comment>
<dbReference type="SUPFAM" id="SSF55797">
    <property type="entry name" value="PR-1-like"/>
    <property type="match status" value="1"/>
</dbReference>
<dbReference type="CDD" id="cd05379">
    <property type="entry name" value="CAP_bacterial"/>
    <property type="match status" value="1"/>
</dbReference>
<dbReference type="Gene3D" id="1.10.1740.10">
    <property type="match status" value="1"/>
</dbReference>
<evidence type="ECO:0000259" key="2">
    <source>
        <dbReference type="Pfam" id="PF00188"/>
    </source>
</evidence>